<evidence type="ECO:0000313" key="1">
    <source>
        <dbReference type="EMBL" id="PRY40641.1"/>
    </source>
</evidence>
<dbReference type="Proteomes" id="UP000239494">
    <property type="component" value="Unassembled WGS sequence"/>
</dbReference>
<organism evidence="1 2">
    <name type="scientific">Umezawaea tangerina</name>
    <dbReference type="NCBI Taxonomy" id="84725"/>
    <lineage>
        <taxon>Bacteria</taxon>
        <taxon>Bacillati</taxon>
        <taxon>Actinomycetota</taxon>
        <taxon>Actinomycetes</taxon>
        <taxon>Pseudonocardiales</taxon>
        <taxon>Pseudonocardiaceae</taxon>
        <taxon>Umezawaea</taxon>
    </lineage>
</organism>
<dbReference type="RefSeq" id="WP_106189161.1">
    <property type="nucleotide sequence ID" value="NZ_PVTF01000006.1"/>
</dbReference>
<reference evidence="1 2" key="1">
    <citation type="submission" date="2018-03" db="EMBL/GenBank/DDBJ databases">
        <title>Genomic Encyclopedia of Archaeal and Bacterial Type Strains, Phase II (KMG-II): from individual species to whole genera.</title>
        <authorList>
            <person name="Goeker M."/>
        </authorList>
    </citation>
    <scope>NUCLEOTIDE SEQUENCE [LARGE SCALE GENOMIC DNA]</scope>
    <source>
        <strain evidence="1 2">DSM 44720</strain>
    </source>
</reference>
<comment type="caution">
    <text evidence="1">The sequence shown here is derived from an EMBL/GenBank/DDBJ whole genome shotgun (WGS) entry which is preliminary data.</text>
</comment>
<protein>
    <submittedName>
        <fullName evidence="1">Uncharacterized protein</fullName>
    </submittedName>
</protein>
<dbReference type="EMBL" id="PVTF01000006">
    <property type="protein sequence ID" value="PRY40641.1"/>
    <property type="molecule type" value="Genomic_DNA"/>
</dbReference>
<name>A0A2T0T4S9_9PSEU</name>
<proteinExistence type="predicted"/>
<keyword evidence="2" id="KW-1185">Reference proteome</keyword>
<evidence type="ECO:0000313" key="2">
    <source>
        <dbReference type="Proteomes" id="UP000239494"/>
    </source>
</evidence>
<sequence length="111" mass="11637">MEDESPELVLRSAVEAAVRQVLGAGSAPDPCVVINQVMIDFAVRVAAVQHQLAAVAERDPLGGVALARRHLGAAFGHFSDGRAAEGRAELITARALLNGSGDADRSHEWSL</sequence>
<gene>
    <name evidence="1" type="ORF">CLV43_106382</name>
</gene>
<accession>A0A2T0T4S9</accession>
<dbReference type="AlphaFoldDB" id="A0A2T0T4S9"/>